<dbReference type="NCBIfam" id="TIGR00229">
    <property type="entry name" value="sensory_box"/>
    <property type="match status" value="3"/>
</dbReference>
<dbReference type="Gene3D" id="3.30.70.270">
    <property type="match status" value="1"/>
</dbReference>
<evidence type="ECO:0000259" key="3">
    <source>
        <dbReference type="PROSITE" id="PS50887"/>
    </source>
</evidence>
<evidence type="ECO:0000313" key="5">
    <source>
        <dbReference type="Proteomes" id="UP001523550"/>
    </source>
</evidence>
<comment type="caution">
    <text evidence="4">The sequence shown here is derived from an EMBL/GenBank/DDBJ whole genome shotgun (WGS) entry which is preliminary data.</text>
</comment>
<dbReference type="Pfam" id="PF13426">
    <property type="entry name" value="PAS_9"/>
    <property type="match status" value="1"/>
</dbReference>
<protein>
    <submittedName>
        <fullName evidence="4">Diguanylate cyclase (GGDEF)-like protein/PAS domain S-box-containing protein</fullName>
    </submittedName>
</protein>
<feature type="domain" description="PAS" evidence="1">
    <location>
        <begin position="248"/>
        <end position="320"/>
    </location>
</feature>
<name>A0ABT1G9U2_9GAMM</name>
<keyword evidence="5" id="KW-1185">Reference proteome</keyword>
<dbReference type="PANTHER" id="PTHR44757:SF2">
    <property type="entry name" value="BIOFILM ARCHITECTURE MAINTENANCE PROTEIN MBAA"/>
    <property type="match status" value="1"/>
</dbReference>
<dbReference type="InterPro" id="IPR035965">
    <property type="entry name" value="PAS-like_dom_sf"/>
</dbReference>
<proteinExistence type="predicted"/>
<evidence type="ECO:0000259" key="1">
    <source>
        <dbReference type="PROSITE" id="PS50112"/>
    </source>
</evidence>
<sequence>MTASDPEARLFEQMFHHSQAIKLLVDPDTGHIRDANAAACRFYGLDQATLSQRRISDLNTLPEARIRQEMSAARESQRNHFRFQHRLSDESLRDVEVYSSPLSLKGKTYLLSIIHDVTARNDNEHELAVLRDVVENLPVGIYRSTMDQQGQFLSVNQEMVRIAEADSVETLLATPVRDLYADKATREHFIEGLQQAEDWYSQTVKLCSMKGKVGHYRVSVRKQQDDNGTVFIDGILEDITHLRAAEQSQQQLFEIIEATPAIIGISRPEGELIYLNTAGREILGLGPHDALDSFKPRKVHSKDSFETLTKKALPTALEKGQWSGEMCFRTPGGEEIPVQTTLIAHYGDDGELDRISAVSVDVSAQKQRQMALERLAYKDSLTAVFNRRGFMRALRNAVADARRQGTPLSIIMADLDHFKPINDTHGHPVGDEILQKLMPFLQGGRRQLDQVGRLGGEEFGIILPGAGLEDAVAIAERIRATLAHQPIETQAGTIPITLSLGVSELDGDKRSGPILIREADKALYEAKHAGRNQVRSR</sequence>
<dbReference type="SUPFAM" id="SSF55073">
    <property type="entry name" value="Nucleotide cyclase"/>
    <property type="match status" value="1"/>
</dbReference>
<dbReference type="SUPFAM" id="SSF55785">
    <property type="entry name" value="PYP-like sensor domain (PAS domain)"/>
    <property type="match status" value="3"/>
</dbReference>
<dbReference type="PROSITE" id="PS50113">
    <property type="entry name" value="PAC"/>
    <property type="match status" value="1"/>
</dbReference>
<feature type="domain" description="PAC" evidence="2">
    <location>
        <begin position="322"/>
        <end position="374"/>
    </location>
</feature>
<evidence type="ECO:0000313" key="4">
    <source>
        <dbReference type="EMBL" id="MCP1727812.1"/>
    </source>
</evidence>
<dbReference type="InterPro" id="IPR000160">
    <property type="entry name" value="GGDEF_dom"/>
</dbReference>
<dbReference type="Gene3D" id="3.30.450.20">
    <property type="entry name" value="PAS domain"/>
    <property type="match status" value="3"/>
</dbReference>
<dbReference type="NCBIfam" id="TIGR00254">
    <property type="entry name" value="GGDEF"/>
    <property type="match status" value="1"/>
</dbReference>
<dbReference type="InterPro" id="IPR000014">
    <property type="entry name" value="PAS"/>
</dbReference>
<dbReference type="PANTHER" id="PTHR44757">
    <property type="entry name" value="DIGUANYLATE CYCLASE DGCP"/>
    <property type="match status" value="1"/>
</dbReference>
<dbReference type="PROSITE" id="PS50112">
    <property type="entry name" value="PAS"/>
    <property type="match status" value="1"/>
</dbReference>
<gene>
    <name evidence="4" type="ORF">J2T60_001812</name>
</gene>
<dbReference type="RefSeq" id="WP_253448637.1">
    <property type="nucleotide sequence ID" value="NZ_JALJYF010000002.1"/>
</dbReference>
<dbReference type="SMART" id="SM00091">
    <property type="entry name" value="PAS"/>
    <property type="match status" value="3"/>
</dbReference>
<dbReference type="Proteomes" id="UP001523550">
    <property type="component" value="Unassembled WGS sequence"/>
</dbReference>
<dbReference type="InterPro" id="IPR000700">
    <property type="entry name" value="PAS-assoc_C"/>
</dbReference>
<accession>A0ABT1G9U2</accession>
<organism evidence="4 5">
    <name type="scientific">Natronospira proteinivora</name>
    <dbReference type="NCBI Taxonomy" id="1807133"/>
    <lineage>
        <taxon>Bacteria</taxon>
        <taxon>Pseudomonadati</taxon>
        <taxon>Pseudomonadota</taxon>
        <taxon>Gammaproteobacteria</taxon>
        <taxon>Natronospirales</taxon>
        <taxon>Natronospiraceae</taxon>
        <taxon>Natronospira</taxon>
    </lineage>
</organism>
<dbReference type="InterPro" id="IPR052155">
    <property type="entry name" value="Biofilm_reg_signaling"/>
</dbReference>
<dbReference type="InterPro" id="IPR029787">
    <property type="entry name" value="Nucleotide_cyclase"/>
</dbReference>
<dbReference type="InterPro" id="IPR001610">
    <property type="entry name" value="PAC"/>
</dbReference>
<feature type="domain" description="GGDEF" evidence="3">
    <location>
        <begin position="406"/>
        <end position="537"/>
    </location>
</feature>
<evidence type="ECO:0000259" key="2">
    <source>
        <dbReference type="PROSITE" id="PS50113"/>
    </source>
</evidence>
<dbReference type="EMBL" id="JALJYF010000002">
    <property type="protein sequence ID" value="MCP1727812.1"/>
    <property type="molecule type" value="Genomic_DNA"/>
</dbReference>
<reference evidence="4 5" key="1">
    <citation type="submission" date="2022-03" db="EMBL/GenBank/DDBJ databases">
        <title>Genomic Encyclopedia of Type Strains, Phase III (KMG-III): the genomes of soil and plant-associated and newly described type strains.</title>
        <authorList>
            <person name="Whitman W."/>
        </authorList>
    </citation>
    <scope>NUCLEOTIDE SEQUENCE [LARGE SCALE GENOMIC DNA]</scope>
    <source>
        <strain evidence="4 5">BSker1</strain>
    </source>
</reference>
<dbReference type="Pfam" id="PF00990">
    <property type="entry name" value="GGDEF"/>
    <property type="match status" value="1"/>
</dbReference>
<dbReference type="InterPro" id="IPR043128">
    <property type="entry name" value="Rev_trsase/Diguanyl_cyclase"/>
</dbReference>
<dbReference type="CDD" id="cd01949">
    <property type="entry name" value="GGDEF"/>
    <property type="match status" value="1"/>
</dbReference>
<dbReference type="CDD" id="cd00130">
    <property type="entry name" value="PAS"/>
    <property type="match status" value="2"/>
</dbReference>
<dbReference type="Pfam" id="PF08448">
    <property type="entry name" value="PAS_4"/>
    <property type="match status" value="1"/>
</dbReference>
<dbReference type="SMART" id="SM00086">
    <property type="entry name" value="PAC"/>
    <property type="match status" value="3"/>
</dbReference>
<dbReference type="PROSITE" id="PS50887">
    <property type="entry name" value="GGDEF"/>
    <property type="match status" value="1"/>
</dbReference>
<dbReference type="InterPro" id="IPR013656">
    <property type="entry name" value="PAS_4"/>
</dbReference>
<dbReference type="SMART" id="SM00267">
    <property type="entry name" value="GGDEF"/>
    <property type="match status" value="1"/>
</dbReference>